<evidence type="ECO:0000313" key="2">
    <source>
        <dbReference type="EMBL" id="KAF1942322.1"/>
    </source>
</evidence>
<protein>
    <submittedName>
        <fullName evidence="2">Uncharacterized protein</fullName>
    </submittedName>
</protein>
<dbReference type="AlphaFoldDB" id="A0A6A5SRL1"/>
<name>A0A6A5SRL1_9PLEO</name>
<sequence>MDANSPASDLVSTQAAIRNGSSSTSKASCTSEGNQDYVRTEVFRVLNLPGELHNHIYGYLLTDMLGLKDFVDPIIFINDLSRRKEHREAHDSHLASTGLPRKPIQLATRHHMLNFNDINIAHYQKRFCGLPPLLETNIPRVCRQTNTEGSGVMWKENAFAIAVPIENTEASPLSLFPAGLDTPRIQYLRLEIQIRGRRNIQKSYTCGSRH</sequence>
<accession>A0A6A5SRL1</accession>
<feature type="region of interest" description="Disordered" evidence="1">
    <location>
        <begin position="1"/>
        <end position="31"/>
    </location>
</feature>
<reference evidence="2" key="1">
    <citation type="journal article" date="2020" name="Stud. Mycol.">
        <title>101 Dothideomycetes genomes: a test case for predicting lifestyles and emergence of pathogens.</title>
        <authorList>
            <person name="Haridas S."/>
            <person name="Albert R."/>
            <person name="Binder M."/>
            <person name="Bloem J."/>
            <person name="Labutti K."/>
            <person name="Salamov A."/>
            <person name="Andreopoulos B."/>
            <person name="Baker S."/>
            <person name="Barry K."/>
            <person name="Bills G."/>
            <person name="Bluhm B."/>
            <person name="Cannon C."/>
            <person name="Castanera R."/>
            <person name="Culley D."/>
            <person name="Daum C."/>
            <person name="Ezra D."/>
            <person name="Gonzalez J."/>
            <person name="Henrissat B."/>
            <person name="Kuo A."/>
            <person name="Liang C."/>
            <person name="Lipzen A."/>
            <person name="Lutzoni F."/>
            <person name="Magnuson J."/>
            <person name="Mondo S."/>
            <person name="Nolan M."/>
            <person name="Ohm R."/>
            <person name="Pangilinan J."/>
            <person name="Park H.-J."/>
            <person name="Ramirez L."/>
            <person name="Alfaro M."/>
            <person name="Sun H."/>
            <person name="Tritt A."/>
            <person name="Yoshinaga Y."/>
            <person name="Zwiers L.-H."/>
            <person name="Turgeon B."/>
            <person name="Goodwin S."/>
            <person name="Spatafora J."/>
            <person name="Crous P."/>
            <person name="Grigoriev I."/>
        </authorList>
    </citation>
    <scope>NUCLEOTIDE SEQUENCE</scope>
    <source>
        <strain evidence="2">CBS 161.51</strain>
    </source>
</reference>
<dbReference type="Proteomes" id="UP000800038">
    <property type="component" value="Unassembled WGS sequence"/>
</dbReference>
<keyword evidence="3" id="KW-1185">Reference proteome</keyword>
<organism evidence="2 3">
    <name type="scientific">Clathrospora elynae</name>
    <dbReference type="NCBI Taxonomy" id="706981"/>
    <lineage>
        <taxon>Eukaryota</taxon>
        <taxon>Fungi</taxon>
        <taxon>Dikarya</taxon>
        <taxon>Ascomycota</taxon>
        <taxon>Pezizomycotina</taxon>
        <taxon>Dothideomycetes</taxon>
        <taxon>Pleosporomycetidae</taxon>
        <taxon>Pleosporales</taxon>
        <taxon>Diademaceae</taxon>
        <taxon>Clathrospora</taxon>
    </lineage>
</organism>
<evidence type="ECO:0000256" key="1">
    <source>
        <dbReference type="SAM" id="MobiDB-lite"/>
    </source>
</evidence>
<feature type="compositionally biased region" description="Low complexity" evidence="1">
    <location>
        <begin position="21"/>
        <end position="31"/>
    </location>
</feature>
<gene>
    <name evidence="2" type="ORF">EJ02DRAFT_489686</name>
</gene>
<dbReference type="EMBL" id="ML976036">
    <property type="protein sequence ID" value="KAF1942322.1"/>
    <property type="molecule type" value="Genomic_DNA"/>
</dbReference>
<feature type="compositionally biased region" description="Polar residues" evidence="1">
    <location>
        <begin position="1"/>
        <end position="20"/>
    </location>
</feature>
<dbReference type="OrthoDB" id="62952at2759"/>
<proteinExistence type="predicted"/>
<evidence type="ECO:0000313" key="3">
    <source>
        <dbReference type="Proteomes" id="UP000800038"/>
    </source>
</evidence>